<proteinExistence type="predicted"/>
<dbReference type="GO" id="GO:0016757">
    <property type="term" value="F:glycosyltransferase activity"/>
    <property type="evidence" value="ECO:0007669"/>
    <property type="project" value="InterPro"/>
</dbReference>
<dbReference type="CDD" id="cd03801">
    <property type="entry name" value="GT4_PimA-like"/>
    <property type="match status" value="1"/>
</dbReference>
<dbReference type="InterPro" id="IPR001296">
    <property type="entry name" value="Glyco_trans_1"/>
</dbReference>
<reference evidence="3 4" key="1">
    <citation type="submission" date="2019-11" db="EMBL/GenBank/DDBJ databases">
        <title>Comparative genomics of hydrocarbon-degrading Desulfosarcina strains.</title>
        <authorList>
            <person name="Watanabe M."/>
            <person name="Kojima H."/>
            <person name="Fukui M."/>
        </authorList>
    </citation>
    <scope>NUCLEOTIDE SEQUENCE [LARGE SCALE GENOMIC DNA]</scope>
    <source>
        <strain evidence="3 4">PP31</strain>
    </source>
</reference>
<dbReference type="Gene3D" id="3.40.50.2000">
    <property type="entry name" value="Glycogen Phosphorylase B"/>
    <property type="match status" value="2"/>
</dbReference>
<dbReference type="InterPro" id="IPR028098">
    <property type="entry name" value="Glyco_trans_4-like_N"/>
</dbReference>
<evidence type="ECO:0000259" key="2">
    <source>
        <dbReference type="Pfam" id="PF13439"/>
    </source>
</evidence>
<dbReference type="AlphaFoldDB" id="A0A5K7Z936"/>
<gene>
    <name evidence="3" type="ORF">DSCW_03940</name>
</gene>
<keyword evidence="4" id="KW-1185">Reference proteome</keyword>
<evidence type="ECO:0000259" key="1">
    <source>
        <dbReference type="Pfam" id="PF00534"/>
    </source>
</evidence>
<name>A0A5K7Z936_9BACT</name>
<dbReference type="Proteomes" id="UP000427769">
    <property type="component" value="Chromosome"/>
</dbReference>
<sequence>MAPERGEIGQLIRDLEIFNPTFLPIKKKSILQILRNIVVKKKFDLVHSHGISSGLFMGLYCYLFKIPHIVTIHETLTKEMFKGLKGILKYIVLSILLPLVDVIHYVSEDTKKNVFSVIPILKKYFQKNVVIQNGIDVKKLLSAQPKVFSKSIIIPENAFLIGYLGRFMPEKGFKYLINAIDIIVKDKKPNKQPIVLAFGWGAYIREYQLMINKKGLDKNFIFLPFSSEVASIIKGFDVVTVPSLRESFGLVAAETLVAGVPLIASNCIGLREVIKNSPAIKIHPKNSYMLAMALIKEMRFPSKNKSKKYSKTAAERFDVTIKSKLLEKQMIKLL</sequence>
<dbReference type="KEGG" id="dwd:DSCW_03940"/>
<dbReference type="PANTHER" id="PTHR12526">
    <property type="entry name" value="GLYCOSYLTRANSFERASE"/>
    <property type="match status" value="1"/>
</dbReference>
<dbReference type="Pfam" id="PF13439">
    <property type="entry name" value="Glyco_transf_4"/>
    <property type="match status" value="1"/>
</dbReference>
<dbReference type="Pfam" id="PF00534">
    <property type="entry name" value="Glycos_transf_1"/>
    <property type="match status" value="1"/>
</dbReference>
<evidence type="ECO:0008006" key="5">
    <source>
        <dbReference type="Google" id="ProtNLM"/>
    </source>
</evidence>
<organism evidence="3 4">
    <name type="scientific">Desulfosarcina widdelii</name>
    <dbReference type="NCBI Taxonomy" id="947919"/>
    <lineage>
        <taxon>Bacteria</taxon>
        <taxon>Pseudomonadati</taxon>
        <taxon>Thermodesulfobacteriota</taxon>
        <taxon>Desulfobacteria</taxon>
        <taxon>Desulfobacterales</taxon>
        <taxon>Desulfosarcinaceae</taxon>
        <taxon>Desulfosarcina</taxon>
    </lineage>
</organism>
<protein>
    <recommendedName>
        <fullName evidence="5">Glycosyl transferase family 1</fullName>
    </recommendedName>
</protein>
<dbReference type="EMBL" id="AP021875">
    <property type="protein sequence ID" value="BBO72977.1"/>
    <property type="molecule type" value="Genomic_DNA"/>
</dbReference>
<feature type="domain" description="Glycosyl transferase family 1" evidence="1">
    <location>
        <begin position="150"/>
        <end position="314"/>
    </location>
</feature>
<accession>A0A5K7Z936</accession>
<feature type="domain" description="Glycosyltransferase subfamily 4-like N-terminal" evidence="2">
    <location>
        <begin position="32"/>
        <end position="138"/>
    </location>
</feature>
<evidence type="ECO:0000313" key="3">
    <source>
        <dbReference type="EMBL" id="BBO72977.1"/>
    </source>
</evidence>
<evidence type="ECO:0000313" key="4">
    <source>
        <dbReference type="Proteomes" id="UP000427769"/>
    </source>
</evidence>
<dbReference type="SUPFAM" id="SSF53756">
    <property type="entry name" value="UDP-Glycosyltransferase/glycogen phosphorylase"/>
    <property type="match status" value="1"/>
</dbReference>
<dbReference type="PANTHER" id="PTHR12526:SF630">
    <property type="entry name" value="GLYCOSYLTRANSFERASE"/>
    <property type="match status" value="1"/>
</dbReference>